<gene>
    <name evidence="2" type="ORF">XENOCAPTIV_021997</name>
</gene>
<feature type="chain" id="PRO_5045767245" evidence="1">
    <location>
        <begin position="16"/>
        <end position="137"/>
    </location>
</feature>
<evidence type="ECO:0000256" key="1">
    <source>
        <dbReference type="SAM" id="SignalP"/>
    </source>
</evidence>
<comment type="caution">
    <text evidence="2">The sequence shown here is derived from an EMBL/GenBank/DDBJ whole genome shotgun (WGS) entry which is preliminary data.</text>
</comment>
<organism evidence="2 3">
    <name type="scientific">Xenoophorus captivus</name>
    <dbReference type="NCBI Taxonomy" id="1517983"/>
    <lineage>
        <taxon>Eukaryota</taxon>
        <taxon>Metazoa</taxon>
        <taxon>Chordata</taxon>
        <taxon>Craniata</taxon>
        <taxon>Vertebrata</taxon>
        <taxon>Euteleostomi</taxon>
        <taxon>Actinopterygii</taxon>
        <taxon>Neopterygii</taxon>
        <taxon>Teleostei</taxon>
        <taxon>Neoteleostei</taxon>
        <taxon>Acanthomorphata</taxon>
        <taxon>Ovalentaria</taxon>
        <taxon>Atherinomorphae</taxon>
        <taxon>Cyprinodontiformes</taxon>
        <taxon>Goodeidae</taxon>
        <taxon>Xenoophorus</taxon>
    </lineage>
</organism>
<dbReference type="Proteomes" id="UP001434883">
    <property type="component" value="Unassembled WGS sequence"/>
</dbReference>
<name>A0ABV0S877_9TELE</name>
<feature type="signal peptide" evidence="1">
    <location>
        <begin position="1"/>
        <end position="15"/>
    </location>
</feature>
<dbReference type="EMBL" id="JAHRIN010072076">
    <property type="protein sequence ID" value="MEQ2216769.1"/>
    <property type="molecule type" value="Genomic_DNA"/>
</dbReference>
<keyword evidence="1" id="KW-0732">Signal</keyword>
<proteinExistence type="predicted"/>
<evidence type="ECO:0000313" key="3">
    <source>
        <dbReference type="Proteomes" id="UP001434883"/>
    </source>
</evidence>
<protein>
    <submittedName>
        <fullName evidence="2">Uncharacterized protein</fullName>
    </submittedName>
</protein>
<sequence>MLFLFLLPKLEDVLASRTSIHEEIQESHSSYKHVLRCPTVRAPLNIGDRSVQQLYPPLHQPGLWNVFFPLYMDVPGEDVVLKAADITLKSLLDFSASMLHQRRGNDPSPYHDATSYHPWLQGLVADNRLEAPFPTNI</sequence>
<evidence type="ECO:0000313" key="2">
    <source>
        <dbReference type="EMBL" id="MEQ2216769.1"/>
    </source>
</evidence>
<keyword evidence="3" id="KW-1185">Reference proteome</keyword>
<reference evidence="2 3" key="1">
    <citation type="submission" date="2021-06" db="EMBL/GenBank/DDBJ databases">
        <authorList>
            <person name="Palmer J.M."/>
        </authorList>
    </citation>
    <scope>NUCLEOTIDE SEQUENCE [LARGE SCALE GENOMIC DNA]</scope>
    <source>
        <strain evidence="2 3">XC_2019</strain>
        <tissue evidence="2">Muscle</tissue>
    </source>
</reference>
<accession>A0ABV0S877</accession>